<name>A0A061SNB6_9CHLO</name>
<dbReference type="InterPro" id="IPR051100">
    <property type="entry name" value="DnaJ_subfamily_B/C"/>
</dbReference>
<dbReference type="AlphaFoldDB" id="A0A061SNB6"/>
<gene>
    <name evidence="3" type="ORF">TSPGSL018_1089</name>
</gene>
<dbReference type="PANTHER" id="PTHR43908">
    <property type="entry name" value="AT29763P-RELATED"/>
    <property type="match status" value="1"/>
</dbReference>
<evidence type="ECO:0000259" key="2">
    <source>
        <dbReference type="PROSITE" id="PS50076"/>
    </source>
</evidence>
<protein>
    <recommendedName>
        <fullName evidence="2">J domain-containing protein</fullName>
    </recommendedName>
</protein>
<organism evidence="3">
    <name type="scientific">Tetraselmis sp. GSL018</name>
    <dbReference type="NCBI Taxonomy" id="582737"/>
    <lineage>
        <taxon>Eukaryota</taxon>
        <taxon>Viridiplantae</taxon>
        <taxon>Chlorophyta</taxon>
        <taxon>core chlorophytes</taxon>
        <taxon>Chlorodendrophyceae</taxon>
        <taxon>Chlorodendrales</taxon>
        <taxon>Chlorodendraceae</taxon>
        <taxon>Tetraselmis</taxon>
    </lineage>
</organism>
<feature type="compositionally biased region" description="Polar residues" evidence="1">
    <location>
        <begin position="94"/>
        <end position="103"/>
    </location>
</feature>
<dbReference type="PRINTS" id="PR00625">
    <property type="entry name" value="JDOMAIN"/>
</dbReference>
<proteinExistence type="predicted"/>
<dbReference type="Pfam" id="PF00226">
    <property type="entry name" value="DnaJ"/>
    <property type="match status" value="1"/>
</dbReference>
<dbReference type="GO" id="GO:0071218">
    <property type="term" value="P:cellular response to misfolded protein"/>
    <property type="evidence" value="ECO:0007669"/>
    <property type="project" value="TreeGrafter"/>
</dbReference>
<dbReference type="CDD" id="cd06257">
    <property type="entry name" value="DnaJ"/>
    <property type="match status" value="1"/>
</dbReference>
<feature type="compositionally biased region" description="Polar residues" evidence="1">
    <location>
        <begin position="125"/>
        <end position="135"/>
    </location>
</feature>
<dbReference type="InterPro" id="IPR036869">
    <property type="entry name" value="J_dom_sf"/>
</dbReference>
<dbReference type="GO" id="GO:0030544">
    <property type="term" value="F:Hsp70 protein binding"/>
    <property type="evidence" value="ECO:0007669"/>
    <property type="project" value="TreeGrafter"/>
</dbReference>
<dbReference type="GO" id="GO:0005789">
    <property type="term" value="C:endoplasmic reticulum membrane"/>
    <property type="evidence" value="ECO:0007669"/>
    <property type="project" value="TreeGrafter"/>
</dbReference>
<dbReference type="SMART" id="SM00271">
    <property type="entry name" value="DnaJ"/>
    <property type="match status" value="1"/>
</dbReference>
<dbReference type="PROSITE" id="PS50076">
    <property type="entry name" value="DNAJ_2"/>
    <property type="match status" value="1"/>
</dbReference>
<reference evidence="3" key="1">
    <citation type="submission" date="2014-05" db="EMBL/GenBank/DDBJ databases">
        <title>The transcriptome of the halophilic microalga Tetraselmis sp. GSL018 isolated from the Great Salt Lake, Utah.</title>
        <authorList>
            <person name="Jinkerson R.E."/>
            <person name="D'Adamo S."/>
            <person name="Posewitz M.C."/>
        </authorList>
    </citation>
    <scope>NUCLEOTIDE SEQUENCE</scope>
    <source>
        <strain evidence="3">GSL018</strain>
    </source>
</reference>
<sequence>MLRQASEDADGPLLDEDLRRKLADAAHEWEVERVLMCETPHEVLRVSEDATPTDVKHAFRRLSTLIHPDRNRSRNASQAMQTVTAAFRSMYLSSTPAENTAGSNEPHAKKKHTAKKPMRPRPVYQRSSSMNSETSRFSKKSEGVSCRYDGPQAPRWGWNS</sequence>
<feature type="region of interest" description="Disordered" evidence="1">
    <location>
        <begin position="94"/>
        <end position="160"/>
    </location>
</feature>
<dbReference type="Gene3D" id="1.10.287.110">
    <property type="entry name" value="DnaJ domain"/>
    <property type="match status" value="1"/>
</dbReference>
<feature type="compositionally biased region" description="Basic residues" evidence="1">
    <location>
        <begin position="108"/>
        <end position="119"/>
    </location>
</feature>
<evidence type="ECO:0000313" key="3">
    <source>
        <dbReference type="EMBL" id="JAC84390.1"/>
    </source>
</evidence>
<dbReference type="SUPFAM" id="SSF46565">
    <property type="entry name" value="Chaperone J-domain"/>
    <property type="match status" value="1"/>
</dbReference>
<accession>A0A061SNB6</accession>
<dbReference type="InterPro" id="IPR001623">
    <property type="entry name" value="DnaJ_domain"/>
</dbReference>
<feature type="domain" description="J" evidence="2">
    <location>
        <begin position="39"/>
        <end position="128"/>
    </location>
</feature>
<dbReference type="EMBL" id="GBEZ01000499">
    <property type="protein sequence ID" value="JAC84390.1"/>
    <property type="molecule type" value="Transcribed_RNA"/>
</dbReference>
<evidence type="ECO:0000256" key="1">
    <source>
        <dbReference type="SAM" id="MobiDB-lite"/>
    </source>
</evidence>
<dbReference type="PANTHER" id="PTHR43908:SF3">
    <property type="entry name" value="AT29763P-RELATED"/>
    <property type="match status" value="1"/>
</dbReference>